<dbReference type="AlphaFoldDB" id="A0A5C3E1K6"/>
<dbReference type="GO" id="GO:0000422">
    <property type="term" value="P:autophagy of mitochondrion"/>
    <property type="evidence" value="ECO:0007669"/>
    <property type="project" value="TreeGrafter"/>
</dbReference>
<organism evidence="9 10">
    <name type="scientific">Ustilago trichophora</name>
    <dbReference type="NCBI Taxonomy" id="86804"/>
    <lineage>
        <taxon>Eukaryota</taxon>
        <taxon>Fungi</taxon>
        <taxon>Dikarya</taxon>
        <taxon>Basidiomycota</taxon>
        <taxon>Ustilaginomycotina</taxon>
        <taxon>Ustilaginomycetes</taxon>
        <taxon>Ustilaginales</taxon>
        <taxon>Ustilaginaceae</taxon>
        <taxon>Ustilago</taxon>
    </lineage>
</organism>
<evidence type="ECO:0000313" key="9">
    <source>
        <dbReference type="EMBL" id="SPO24145.1"/>
    </source>
</evidence>
<accession>A0A5C3E1K6</accession>
<keyword evidence="3" id="KW-0808">Transferase</keyword>
<comment type="similarity">
    <text evidence="1">Belongs to the ATG10 family.</text>
</comment>
<dbReference type="PANTHER" id="PTHR14957">
    <property type="entry name" value="UBIQUITIN-LIKE-CONJUGATING ENZYME ATG10"/>
    <property type="match status" value="1"/>
</dbReference>
<feature type="region of interest" description="Disordered" evidence="8">
    <location>
        <begin position="222"/>
        <end position="259"/>
    </location>
</feature>
<gene>
    <name evidence="9" type="ORF">UTRI_03413</name>
</gene>
<evidence type="ECO:0000256" key="1">
    <source>
        <dbReference type="ARBA" id="ARBA00005696"/>
    </source>
</evidence>
<dbReference type="Proteomes" id="UP000324022">
    <property type="component" value="Unassembled WGS sequence"/>
</dbReference>
<keyword evidence="5" id="KW-0813">Transport</keyword>
<evidence type="ECO:0000256" key="5">
    <source>
        <dbReference type="ARBA" id="ARBA00022927"/>
    </source>
</evidence>
<keyword evidence="4" id="KW-0833">Ubl conjugation pathway</keyword>
<keyword evidence="10" id="KW-1185">Reference proteome</keyword>
<protein>
    <recommendedName>
        <fullName evidence="2">Ubiquitin-like-conjugating enzyme ATG10</fullName>
    </recommendedName>
    <alternativeName>
        <fullName evidence="7">Autophagy-related protein 10</fullName>
    </alternativeName>
</protein>
<dbReference type="GO" id="GO:0005829">
    <property type="term" value="C:cytosol"/>
    <property type="evidence" value="ECO:0007669"/>
    <property type="project" value="TreeGrafter"/>
</dbReference>
<dbReference type="InterPro" id="IPR007135">
    <property type="entry name" value="Atg3/Atg10"/>
</dbReference>
<name>A0A5C3E1K6_9BASI</name>
<dbReference type="Pfam" id="PF03987">
    <property type="entry name" value="Autophagy_act_C"/>
    <property type="match status" value="1"/>
</dbReference>
<dbReference type="OrthoDB" id="4089664at2759"/>
<dbReference type="PANTHER" id="PTHR14957:SF1">
    <property type="entry name" value="UBIQUITIN-LIKE-CONJUGATING ENZYME ATG10"/>
    <property type="match status" value="1"/>
</dbReference>
<evidence type="ECO:0000256" key="4">
    <source>
        <dbReference type="ARBA" id="ARBA00022786"/>
    </source>
</evidence>
<dbReference type="EMBL" id="OOIN01000007">
    <property type="protein sequence ID" value="SPO24145.1"/>
    <property type="molecule type" value="Genomic_DNA"/>
</dbReference>
<evidence type="ECO:0000256" key="2">
    <source>
        <dbReference type="ARBA" id="ARBA00021099"/>
    </source>
</evidence>
<evidence type="ECO:0000256" key="7">
    <source>
        <dbReference type="ARBA" id="ARBA00029833"/>
    </source>
</evidence>
<evidence type="ECO:0000313" key="10">
    <source>
        <dbReference type="Proteomes" id="UP000324022"/>
    </source>
</evidence>
<reference evidence="9 10" key="1">
    <citation type="submission" date="2018-03" db="EMBL/GenBank/DDBJ databases">
        <authorList>
            <person name="Guldener U."/>
        </authorList>
    </citation>
    <scope>NUCLEOTIDE SEQUENCE [LARGE SCALE GENOMIC DNA]</scope>
    <source>
        <strain evidence="9 10">NBRC100155</strain>
    </source>
</reference>
<dbReference type="Gene3D" id="3.30.1460.50">
    <property type="match status" value="1"/>
</dbReference>
<dbReference type="GO" id="GO:0000045">
    <property type="term" value="P:autophagosome assembly"/>
    <property type="evidence" value="ECO:0007669"/>
    <property type="project" value="TreeGrafter"/>
</dbReference>
<keyword evidence="5" id="KW-0653">Protein transport</keyword>
<keyword evidence="6" id="KW-0072">Autophagy</keyword>
<dbReference type="GO" id="GO:0061651">
    <property type="term" value="F:Atg12 conjugating enzyme activity"/>
    <property type="evidence" value="ECO:0007669"/>
    <property type="project" value="TreeGrafter"/>
</dbReference>
<evidence type="ECO:0000256" key="6">
    <source>
        <dbReference type="ARBA" id="ARBA00023006"/>
    </source>
</evidence>
<evidence type="ECO:0000256" key="8">
    <source>
        <dbReference type="SAM" id="MobiDB-lite"/>
    </source>
</evidence>
<sequence>MASTPTTSIRSKEVGQSRITSSQFERYARAYLAKRDAALASCDGSNLGWLTYARRWQWLPAVNIGLATIDGSACLHRTFTFLTSSISYSASVDLDLEAIQLQDSDPHTDTSQASNRASQMVTVTQTIAYAKTWQVPVFYFHANTSSGEPVPLEMLKSLDIVHRSGGTLPEKEAKEGEMAGGLEGAISVGDHPRSGLPCFYLHPCQTSEALNVLLRYRDVEEGGKLGDDEEGDQIQVGGAGRRRNTSEGYEAAEGGSGEEDEGWTYLSSFITLCGSAVEMRAC</sequence>
<proteinExistence type="inferred from homology"/>
<dbReference type="GO" id="GO:0032446">
    <property type="term" value="P:protein modification by small protein conjugation"/>
    <property type="evidence" value="ECO:0007669"/>
    <property type="project" value="TreeGrafter"/>
</dbReference>
<evidence type="ECO:0000256" key="3">
    <source>
        <dbReference type="ARBA" id="ARBA00022679"/>
    </source>
</evidence>
<dbReference type="GO" id="GO:0015031">
    <property type="term" value="P:protein transport"/>
    <property type="evidence" value="ECO:0007669"/>
    <property type="project" value="UniProtKB-KW"/>
</dbReference>